<organism evidence="1">
    <name type="scientific">Clostridium botulinum</name>
    <dbReference type="NCBI Taxonomy" id="1491"/>
    <lineage>
        <taxon>Bacteria</taxon>
        <taxon>Bacillati</taxon>
        <taxon>Bacillota</taxon>
        <taxon>Clostridia</taxon>
        <taxon>Eubacteriales</taxon>
        <taxon>Clostridiaceae</taxon>
        <taxon>Clostridium</taxon>
    </lineage>
</organism>
<sequence>MLKDFTNLTTSNEAYLELDNDIFNVLTLIRKHIPKEKIFLLNKLESLYNMQEGIGEQLIYNQGMIDGAKLIK</sequence>
<evidence type="ECO:0000313" key="1">
    <source>
        <dbReference type="EMBL" id="ALP68976.1"/>
    </source>
</evidence>
<reference evidence="1" key="1">
    <citation type="journal article" date="2016" name="Genome Biol. Evol.">
        <title>Evolution of chromosomal Clostridium botulinum type E neurotoxin gene clusters: evidence provided by their rare plasmid borne counterparts.</title>
        <authorList>
            <person name="Carter A.T."/>
            <person name="Austin J.W."/>
            <person name="Weedmark K.A."/>
            <person name="Peck M.W."/>
        </authorList>
    </citation>
    <scope>NUCLEOTIDE SEQUENCE</scope>
    <source>
        <strain evidence="1">GA0702E1CS</strain>
        <plasmid evidence="1">pGA0702E1CS</plasmid>
    </source>
</reference>
<dbReference type="EMBL" id="KT901798">
    <property type="protein sequence ID" value="ALP68976.1"/>
    <property type="molecule type" value="Genomic_DNA"/>
</dbReference>
<dbReference type="RefSeq" id="WP_172688103.1">
    <property type="nucleotide sequence ID" value="NZ_KT901798.1"/>
</dbReference>
<name>A0A140B416_CLOBO</name>
<proteinExistence type="predicted"/>
<protein>
    <submittedName>
        <fullName evidence="1">Uncharacterized protein</fullName>
    </submittedName>
</protein>
<dbReference type="AlphaFoldDB" id="A0A140B416"/>
<keyword evidence="1" id="KW-0614">Plasmid</keyword>
<accession>A0A140B416</accession>
<geneLocation type="plasmid" evidence="1">
    <name>pGA0702E1CS</name>
</geneLocation>